<keyword evidence="3" id="KW-0067">ATP-binding</keyword>
<dbReference type="InterPro" id="IPR003593">
    <property type="entry name" value="AAA+_ATPase"/>
</dbReference>
<dbReference type="CDD" id="cd00009">
    <property type="entry name" value="AAA"/>
    <property type="match status" value="1"/>
</dbReference>
<dbReference type="GO" id="GO:0005524">
    <property type="term" value="F:ATP binding"/>
    <property type="evidence" value="ECO:0007669"/>
    <property type="project" value="UniProtKB-KW"/>
</dbReference>
<dbReference type="PANTHER" id="PTHR34301">
    <property type="entry name" value="DNA-BINDING PROTEIN-RELATED"/>
    <property type="match status" value="1"/>
</dbReference>
<dbReference type="InterPro" id="IPR041664">
    <property type="entry name" value="AAA_16"/>
</dbReference>
<keyword evidence="4" id="KW-1185">Reference proteome</keyword>
<accession>A0ABT9EIG0</accession>
<reference evidence="3 4" key="1">
    <citation type="submission" date="2023-07" db="EMBL/GenBank/DDBJ databases">
        <authorList>
            <person name="Kim M.K."/>
        </authorList>
    </citation>
    <scope>NUCLEOTIDE SEQUENCE [LARGE SCALE GENOMIC DNA]</scope>
    <source>
        <strain evidence="3 4">KR1UV-12</strain>
    </source>
</reference>
<evidence type="ECO:0000313" key="4">
    <source>
        <dbReference type="Proteomes" id="UP001230685"/>
    </source>
</evidence>
<dbReference type="Proteomes" id="UP001230685">
    <property type="component" value="Unassembled WGS sequence"/>
</dbReference>
<proteinExistence type="predicted"/>
<name>A0ABT9EIG0_9SPHN</name>
<comment type="caution">
    <text evidence="3">The sequence shown here is derived from an EMBL/GenBank/DDBJ whole genome shotgun (WGS) entry which is preliminary data.</text>
</comment>
<dbReference type="RefSeq" id="WP_305172405.1">
    <property type="nucleotide sequence ID" value="NZ_JAUUDS010000001.1"/>
</dbReference>
<feature type="domain" description="AAA+ ATPase" evidence="2">
    <location>
        <begin position="102"/>
        <end position="391"/>
    </location>
</feature>
<evidence type="ECO:0000313" key="3">
    <source>
        <dbReference type="EMBL" id="MDP1026689.1"/>
    </source>
</evidence>
<protein>
    <submittedName>
        <fullName evidence="3">ATP-binding protein</fullName>
    </submittedName>
</protein>
<dbReference type="SMART" id="SM00382">
    <property type="entry name" value="AAA"/>
    <property type="match status" value="1"/>
</dbReference>
<dbReference type="SUPFAM" id="SSF52540">
    <property type="entry name" value="P-loop containing nucleoside triphosphate hydrolases"/>
    <property type="match status" value="1"/>
</dbReference>
<dbReference type="EMBL" id="JAUUDS010000001">
    <property type="protein sequence ID" value="MDP1026689.1"/>
    <property type="molecule type" value="Genomic_DNA"/>
</dbReference>
<organism evidence="3 4">
    <name type="scientific">Sphingomonas aurea</name>
    <dbReference type="NCBI Taxonomy" id="3063994"/>
    <lineage>
        <taxon>Bacteria</taxon>
        <taxon>Pseudomonadati</taxon>
        <taxon>Pseudomonadota</taxon>
        <taxon>Alphaproteobacteria</taxon>
        <taxon>Sphingomonadales</taxon>
        <taxon>Sphingomonadaceae</taxon>
        <taxon>Sphingomonas</taxon>
    </lineage>
</organism>
<evidence type="ECO:0000259" key="2">
    <source>
        <dbReference type="SMART" id="SM00382"/>
    </source>
</evidence>
<dbReference type="Pfam" id="PF13191">
    <property type="entry name" value="AAA_16"/>
    <property type="match status" value="1"/>
</dbReference>
<dbReference type="Gene3D" id="3.40.50.300">
    <property type="entry name" value="P-loop containing nucleotide triphosphate hydrolases"/>
    <property type="match status" value="1"/>
</dbReference>
<dbReference type="InterPro" id="IPR027417">
    <property type="entry name" value="P-loop_NTPase"/>
</dbReference>
<sequence>MLSRWAARVGGFFAPRPSKRASLPVVAGQVRATAGGTQSVAGVGARRDDTPPPVPPTPVAPPLPRRQRVYAGFDANMPVADRTGMAGRTRELQRLEQAVFDQRLHALICGTRGSGKTSLARVFGEIADERGCLVLYDIASGDMAFDALCRGFLEDLVRERAGRPGAAAIADLLAPETDGRRIATVLAEHLDQTVVILIDEFDRITSQETKTEFASLLKLLSDLRANVRFVIAGIAADLHDLIEGHLSLRRHLAVVRTGRIEAHDLDTLLAACAAGAGMQVAPAAADLIVRTTLGSPYHLRLFGLHAALAALNGGSRVIGPEEVATGLADAFEQWRELTTLPTAVAARLQGTTPTMTIGLCAILVIAAHHGWFDRGEVVATVADILGDRRADADTQTDAALGELDGLLTRAADGRLRFRDTLAPQFLLLLIQGVVTLPSPAPRIDPRDVSSLHIKGIA</sequence>
<feature type="region of interest" description="Disordered" evidence="1">
    <location>
        <begin position="36"/>
        <end position="64"/>
    </location>
</feature>
<feature type="compositionally biased region" description="Pro residues" evidence="1">
    <location>
        <begin position="51"/>
        <end position="64"/>
    </location>
</feature>
<evidence type="ECO:0000256" key="1">
    <source>
        <dbReference type="SAM" id="MobiDB-lite"/>
    </source>
</evidence>
<keyword evidence="3" id="KW-0547">Nucleotide-binding</keyword>
<dbReference type="PANTHER" id="PTHR34301:SF8">
    <property type="entry name" value="ATPASE DOMAIN-CONTAINING PROTEIN"/>
    <property type="match status" value="1"/>
</dbReference>
<gene>
    <name evidence="3" type="ORF">Q5H91_05665</name>
</gene>